<dbReference type="AlphaFoldDB" id="A0A087GLF0"/>
<evidence type="ECO:0000313" key="5">
    <source>
        <dbReference type="EMBL" id="KFK30702.1"/>
    </source>
</evidence>
<dbReference type="eggNOG" id="ENOG502QT6M">
    <property type="taxonomic scope" value="Eukaryota"/>
</dbReference>
<keyword evidence="6" id="KW-1185">Reference proteome</keyword>
<reference evidence="6" key="1">
    <citation type="journal article" date="2015" name="Nat. Plants">
        <title>Genome expansion of Arabis alpina linked with retrotransposition and reduced symmetric DNA methylation.</title>
        <authorList>
            <person name="Willing E.M."/>
            <person name="Rawat V."/>
            <person name="Mandakova T."/>
            <person name="Maumus F."/>
            <person name="James G.V."/>
            <person name="Nordstroem K.J."/>
            <person name="Becker C."/>
            <person name="Warthmann N."/>
            <person name="Chica C."/>
            <person name="Szarzynska B."/>
            <person name="Zytnicki M."/>
            <person name="Albani M.C."/>
            <person name="Kiefer C."/>
            <person name="Bergonzi S."/>
            <person name="Castaings L."/>
            <person name="Mateos J.L."/>
            <person name="Berns M.C."/>
            <person name="Bujdoso N."/>
            <person name="Piofczyk T."/>
            <person name="de Lorenzo L."/>
            <person name="Barrero-Sicilia C."/>
            <person name="Mateos I."/>
            <person name="Piednoel M."/>
            <person name="Hagmann J."/>
            <person name="Chen-Min-Tao R."/>
            <person name="Iglesias-Fernandez R."/>
            <person name="Schuster S.C."/>
            <person name="Alonso-Blanco C."/>
            <person name="Roudier F."/>
            <person name="Carbonero P."/>
            <person name="Paz-Ares J."/>
            <person name="Davis S.J."/>
            <person name="Pecinka A."/>
            <person name="Quesneville H."/>
            <person name="Colot V."/>
            <person name="Lysak M.A."/>
            <person name="Weigel D."/>
            <person name="Coupland G."/>
            <person name="Schneeberger K."/>
        </authorList>
    </citation>
    <scope>NUCLEOTIDE SEQUENCE [LARGE SCALE GENOMIC DNA]</scope>
    <source>
        <strain evidence="6">cv. Pajares</strain>
    </source>
</reference>
<comment type="function">
    <text evidence="1">May act as a substrate-specific adapter of an E3 ubiquitin-protein ligase complex (CUL3-RBX1-BTB) which mediates the ubiquitination and subsequent proteasomal degradation of target proteins.</text>
</comment>
<dbReference type="SUPFAM" id="SSF54695">
    <property type="entry name" value="POZ domain"/>
    <property type="match status" value="1"/>
</dbReference>
<dbReference type="EMBL" id="CM002874">
    <property type="protein sequence ID" value="KFK30702.1"/>
    <property type="molecule type" value="Genomic_DNA"/>
</dbReference>
<dbReference type="OMA" id="PACIRYC"/>
<dbReference type="FunFam" id="1.25.40.420:FF:000008">
    <property type="entry name" value="BTB/POZ domain-containing protein POB1"/>
    <property type="match status" value="1"/>
</dbReference>
<proteinExistence type="predicted"/>
<gene>
    <name evidence="5" type="ordered locus">AALP_Aa6g016600</name>
</gene>
<dbReference type="InterPro" id="IPR011705">
    <property type="entry name" value="BACK"/>
</dbReference>
<dbReference type="InterPro" id="IPR045890">
    <property type="entry name" value="POB1-like"/>
</dbReference>
<dbReference type="GO" id="GO:0010114">
    <property type="term" value="P:response to red light"/>
    <property type="evidence" value="ECO:0007669"/>
    <property type="project" value="TreeGrafter"/>
</dbReference>
<dbReference type="GO" id="GO:0016567">
    <property type="term" value="P:protein ubiquitination"/>
    <property type="evidence" value="ECO:0007669"/>
    <property type="project" value="UniProtKB-UniPathway"/>
</dbReference>
<feature type="domain" description="BTB" evidence="4">
    <location>
        <begin position="104"/>
        <end position="173"/>
    </location>
</feature>
<name>A0A087GLF0_ARAAL</name>
<dbReference type="InterPro" id="IPR011333">
    <property type="entry name" value="SKP1/BTB/POZ_sf"/>
</dbReference>
<dbReference type="Gene3D" id="1.25.40.420">
    <property type="match status" value="1"/>
</dbReference>
<dbReference type="PANTHER" id="PTHR46336">
    <property type="entry name" value="OS02G0260700 PROTEIN"/>
    <property type="match status" value="1"/>
</dbReference>
<sequence length="503" mass="56646">MESHLSGGDFGFAFNDATFSDRILRLEITGSREVTCTSVVDLVKNRKRRREDETSTNAVLNLGSCHVESTNKDKNLCETNGENSKKHEEVQAGGDYDSEAYWKLNSPLVLGVKEIHISSLLLAAKSPFFYKLFSNGMRESEQKHVTLSIDASEEVAVMELLNFIYTNSLSVTTAPALLDVLMVADKFEVALCMKYCSSLLLNMTMTVDIALLLLELPPSIQAADSVKPLTNAARQFIASSFKNMSKVPTKEFMALPLVGIEAIIASDDLEVPSEDVVYDNVLAWAKTNYSVVEERQEILGSNLARYIRFPRMSCHRLKKILNSNDFTEPVQTALVLKALFFKADSQDNPRSLAAKRAYKYKPIKMMQFEIPRQQCVAYLDLSYKDCEELYPSGQLFSEGFRFGGQAFFFSANCSTTPQNVFVLSMMIQESGPVNLTVEYEFSVRLKPTEDFVPKYKGIYQITGSKSVGYLKLFVVPWESFMAQTCPYFINDVLHVRAELSIRR</sequence>
<dbReference type="Gene3D" id="3.30.710.10">
    <property type="entry name" value="Potassium Channel Kv1.1, Chain A"/>
    <property type="match status" value="1"/>
</dbReference>
<dbReference type="PANTHER" id="PTHR46336:SF8">
    <property type="entry name" value="BTB DOMAIN-CONTAINING PROTEIN"/>
    <property type="match status" value="1"/>
</dbReference>
<evidence type="ECO:0000313" key="6">
    <source>
        <dbReference type="Proteomes" id="UP000029120"/>
    </source>
</evidence>
<accession>A0A087GLF0</accession>
<dbReference type="Proteomes" id="UP000029120">
    <property type="component" value="Chromosome 6"/>
</dbReference>
<dbReference type="SMART" id="SM00225">
    <property type="entry name" value="BTB"/>
    <property type="match status" value="1"/>
</dbReference>
<evidence type="ECO:0000256" key="3">
    <source>
        <dbReference type="ARBA" id="ARBA00022786"/>
    </source>
</evidence>
<dbReference type="Gramene" id="KFK30702">
    <property type="protein sequence ID" value="KFK30702"/>
    <property type="gene ID" value="AALP_AA6G016600"/>
</dbReference>
<dbReference type="InterPro" id="IPR000210">
    <property type="entry name" value="BTB/POZ_dom"/>
</dbReference>
<evidence type="ECO:0000259" key="4">
    <source>
        <dbReference type="PROSITE" id="PS50097"/>
    </source>
</evidence>
<dbReference type="Pfam" id="PF07707">
    <property type="entry name" value="BACK"/>
    <property type="match status" value="1"/>
</dbReference>
<comment type="pathway">
    <text evidence="2">Protein modification; protein ubiquitination.</text>
</comment>
<dbReference type="CDD" id="cd18186">
    <property type="entry name" value="BTB_POZ_ZBTB_KLHL-like"/>
    <property type="match status" value="1"/>
</dbReference>
<keyword evidence="3" id="KW-0833">Ubl conjugation pathway</keyword>
<protein>
    <recommendedName>
        <fullName evidence="4">BTB domain-containing protein</fullName>
    </recommendedName>
</protein>
<dbReference type="SMART" id="SM00875">
    <property type="entry name" value="BACK"/>
    <property type="match status" value="1"/>
</dbReference>
<dbReference type="OrthoDB" id="45365at2759"/>
<dbReference type="UniPathway" id="UPA00143"/>
<evidence type="ECO:0000256" key="1">
    <source>
        <dbReference type="ARBA" id="ARBA00002668"/>
    </source>
</evidence>
<evidence type="ECO:0000256" key="2">
    <source>
        <dbReference type="ARBA" id="ARBA00004906"/>
    </source>
</evidence>
<dbReference type="Pfam" id="PF00651">
    <property type="entry name" value="BTB"/>
    <property type="match status" value="1"/>
</dbReference>
<dbReference type="PROSITE" id="PS50097">
    <property type="entry name" value="BTB"/>
    <property type="match status" value="1"/>
</dbReference>
<organism evidence="5 6">
    <name type="scientific">Arabis alpina</name>
    <name type="common">Alpine rock-cress</name>
    <dbReference type="NCBI Taxonomy" id="50452"/>
    <lineage>
        <taxon>Eukaryota</taxon>
        <taxon>Viridiplantae</taxon>
        <taxon>Streptophyta</taxon>
        <taxon>Embryophyta</taxon>
        <taxon>Tracheophyta</taxon>
        <taxon>Spermatophyta</taxon>
        <taxon>Magnoliopsida</taxon>
        <taxon>eudicotyledons</taxon>
        <taxon>Gunneridae</taxon>
        <taxon>Pentapetalae</taxon>
        <taxon>rosids</taxon>
        <taxon>malvids</taxon>
        <taxon>Brassicales</taxon>
        <taxon>Brassicaceae</taxon>
        <taxon>Arabideae</taxon>
        <taxon>Arabis</taxon>
    </lineage>
</organism>
<dbReference type="GO" id="GO:0005634">
    <property type="term" value="C:nucleus"/>
    <property type="evidence" value="ECO:0007669"/>
    <property type="project" value="TreeGrafter"/>
</dbReference>